<dbReference type="EMBL" id="CP060783">
    <property type="protein sequence ID" value="QNP50531.1"/>
    <property type="molecule type" value="Genomic_DNA"/>
</dbReference>
<evidence type="ECO:0000259" key="6">
    <source>
        <dbReference type="Pfam" id="PF02826"/>
    </source>
</evidence>
<evidence type="ECO:0000256" key="4">
    <source>
        <dbReference type="RuleBase" id="RU003719"/>
    </source>
</evidence>
<dbReference type="SUPFAM" id="SSF52283">
    <property type="entry name" value="Formate/glycerate dehydrogenase catalytic domain-like"/>
    <property type="match status" value="1"/>
</dbReference>
<organism evidence="7 8">
    <name type="scientific">Diaphorobacter aerolatus</name>
    <dbReference type="NCBI Taxonomy" id="1288495"/>
    <lineage>
        <taxon>Bacteria</taxon>
        <taxon>Pseudomonadati</taxon>
        <taxon>Pseudomonadota</taxon>
        <taxon>Betaproteobacteria</taxon>
        <taxon>Burkholderiales</taxon>
        <taxon>Comamonadaceae</taxon>
        <taxon>Diaphorobacter</taxon>
    </lineage>
</organism>
<evidence type="ECO:0000256" key="2">
    <source>
        <dbReference type="ARBA" id="ARBA00023002"/>
    </source>
</evidence>
<evidence type="ECO:0000313" key="8">
    <source>
        <dbReference type="Proteomes" id="UP000516028"/>
    </source>
</evidence>
<dbReference type="GO" id="GO:0030267">
    <property type="term" value="F:glyoxylate reductase (NADPH) activity"/>
    <property type="evidence" value="ECO:0007669"/>
    <property type="project" value="TreeGrafter"/>
</dbReference>
<protein>
    <submittedName>
        <fullName evidence="7">2-hydroxyacid dehydrogenase</fullName>
    </submittedName>
</protein>
<dbReference type="FunFam" id="3.40.50.720:FF:000213">
    <property type="entry name" value="Putative 2-hydroxyacid dehydrogenase"/>
    <property type="match status" value="1"/>
</dbReference>
<keyword evidence="3" id="KW-0520">NAD</keyword>
<dbReference type="InterPro" id="IPR006139">
    <property type="entry name" value="D-isomer_2_OHA_DH_cat_dom"/>
</dbReference>
<dbReference type="CDD" id="cd12156">
    <property type="entry name" value="HPPR"/>
    <property type="match status" value="1"/>
</dbReference>
<dbReference type="PANTHER" id="PTHR10996:SF178">
    <property type="entry name" value="2-HYDROXYACID DEHYDROGENASE YGL185C-RELATED"/>
    <property type="match status" value="1"/>
</dbReference>
<keyword evidence="8" id="KW-1185">Reference proteome</keyword>
<feature type="domain" description="D-isomer specific 2-hydroxyacid dehydrogenase catalytic" evidence="5">
    <location>
        <begin position="5"/>
        <end position="280"/>
    </location>
</feature>
<dbReference type="GO" id="GO:0016618">
    <property type="term" value="F:hydroxypyruvate reductase [NAD(P)H] activity"/>
    <property type="evidence" value="ECO:0007669"/>
    <property type="project" value="TreeGrafter"/>
</dbReference>
<keyword evidence="2 4" id="KW-0560">Oxidoreductase</keyword>
<gene>
    <name evidence="7" type="ORF">H9K75_13005</name>
</gene>
<evidence type="ECO:0000259" key="5">
    <source>
        <dbReference type="Pfam" id="PF00389"/>
    </source>
</evidence>
<accession>A0A7H0GQG5</accession>
<sequence length="280" mass="29604">MEAAQIDAIAAGIELLVTTVRAGCSAATIARFPRLRGICSWGAGFDTIDLAAARARGIQVSNTPAVLDACVADMAWALMLATARRVAEGDRHVRAGEWKQLGQFPLGLRVSGKRLGIVGMGHIGQAIARRGLGFDMQVRYTARSPRPQLPHGFMQNLVELADWADFLVLACVGGPSTRHIVNAQVLAALGTTGILVNIARGSVVDQEALIAALVHRKIAGAGLDVLEGEPGAPKIMRGLPHVVFTPHMASATTDTRLDMQKSLLANVDAFLRTGTLLDPV</sequence>
<dbReference type="Proteomes" id="UP000516028">
    <property type="component" value="Chromosome"/>
</dbReference>
<dbReference type="PANTHER" id="PTHR10996">
    <property type="entry name" value="2-HYDROXYACID DEHYDROGENASE-RELATED"/>
    <property type="match status" value="1"/>
</dbReference>
<dbReference type="GO" id="GO:0051287">
    <property type="term" value="F:NAD binding"/>
    <property type="evidence" value="ECO:0007669"/>
    <property type="project" value="InterPro"/>
</dbReference>
<evidence type="ECO:0000256" key="3">
    <source>
        <dbReference type="ARBA" id="ARBA00023027"/>
    </source>
</evidence>
<dbReference type="InterPro" id="IPR050223">
    <property type="entry name" value="D-isomer_2-hydroxyacid_DH"/>
</dbReference>
<evidence type="ECO:0000256" key="1">
    <source>
        <dbReference type="ARBA" id="ARBA00022857"/>
    </source>
</evidence>
<name>A0A7H0GQG5_9BURK</name>
<keyword evidence="1" id="KW-0521">NADP</keyword>
<evidence type="ECO:0000313" key="7">
    <source>
        <dbReference type="EMBL" id="QNP50531.1"/>
    </source>
</evidence>
<dbReference type="AlphaFoldDB" id="A0A7H0GQG5"/>
<dbReference type="Pfam" id="PF02826">
    <property type="entry name" value="2-Hacid_dh_C"/>
    <property type="match status" value="1"/>
</dbReference>
<dbReference type="Gene3D" id="3.40.50.720">
    <property type="entry name" value="NAD(P)-binding Rossmann-like Domain"/>
    <property type="match status" value="2"/>
</dbReference>
<dbReference type="GO" id="GO:0005829">
    <property type="term" value="C:cytosol"/>
    <property type="evidence" value="ECO:0007669"/>
    <property type="project" value="TreeGrafter"/>
</dbReference>
<dbReference type="Pfam" id="PF00389">
    <property type="entry name" value="2-Hacid_dh"/>
    <property type="match status" value="1"/>
</dbReference>
<feature type="domain" description="D-isomer specific 2-hydroxyacid dehydrogenase NAD-binding" evidence="6">
    <location>
        <begin position="77"/>
        <end position="249"/>
    </location>
</feature>
<comment type="similarity">
    <text evidence="4">Belongs to the D-isomer specific 2-hydroxyacid dehydrogenase family.</text>
</comment>
<dbReference type="SUPFAM" id="SSF51735">
    <property type="entry name" value="NAD(P)-binding Rossmann-fold domains"/>
    <property type="match status" value="1"/>
</dbReference>
<proteinExistence type="inferred from homology"/>
<dbReference type="InterPro" id="IPR036291">
    <property type="entry name" value="NAD(P)-bd_dom_sf"/>
</dbReference>
<dbReference type="KEGG" id="daer:H9K75_13005"/>
<dbReference type="InterPro" id="IPR006140">
    <property type="entry name" value="D-isomer_DH_NAD-bd"/>
</dbReference>
<reference evidence="7 8" key="1">
    <citation type="submission" date="2020-08" db="EMBL/GenBank/DDBJ databases">
        <title>Genome sequence of Diaphorobacter aerolatus KACC 16536T.</title>
        <authorList>
            <person name="Hyun D.-W."/>
            <person name="Bae J.-W."/>
        </authorList>
    </citation>
    <scope>NUCLEOTIDE SEQUENCE [LARGE SCALE GENOMIC DNA]</scope>
    <source>
        <strain evidence="7 8">KACC 16536</strain>
    </source>
</reference>